<evidence type="ECO:0000256" key="2">
    <source>
        <dbReference type="ARBA" id="ARBA00022723"/>
    </source>
</evidence>
<accession>A0A9P9ERK7</accession>
<dbReference type="GO" id="GO:0050163">
    <property type="term" value="F:oxaloacetate tautomerase activity"/>
    <property type="evidence" value="ECO:0007669"/>
    <property type="project" value="UniProtKB-ARBA"/>
</dbReference>
<dbReference type="PANTHER" id="PTHR11820">
    <property type="entry name" value="ACYLPYRUVASE"/>
    <property type="match status" value="1"/>
</dbReference>
<reference evidence="4" key="1">
    <citation type="journal article" date="2021" name="Nat. Commun.">
        <title>Genetic determinants of endophytism in the Arabidopsis root mycobiome.</title>
        <authorList>
            <person name="Mesny F."/>
            <person name="Miyauchi S."/>
            <person name="Thiergart T."/>
            <person name="Pickel B."/>
            <person name="Atanasova L."/>
            <person name="Karlsson M."/>
            <person name="Huettel B."/>
            <person name="Barry K.W."/>
            <person name="Haridas S."/>
            <person name="Chen C."/>
            <person name="Bauer D."/>
            <person name="Andreopoulos W."/>
            <person name="Pangilinan J."/>
            <person name="LaButti K."/>
            <person name="Riley R."/>
            <person name="Lipzen A."/>
            <person name="Clum A."/>
            <person name="Drula E."/>
            <person name="Henrissat B."/>
            <person name="Kohler A."/>
            <person name="Grigoriev I.V."/>
            <person name="Martin F.M."/>
            <person name="Hacquard S."/>
        </authorList>
    </citation>
    <scope>NUCLEOTIDE SEQUENCE</scope>
    <source>
        <strain evidence="4">MPI-CAGE-AT-0147</strain>
    </source>
</reference>
<dbReference type="GO" id="GO:0006107">
    <property type="term" value="P:oxaloacetate metabolic process"/>
    <property type="evidence" value="ECO:0007669"/>
    <property type="project" value="UniProtKB-ARBA"/>
</dbReference>
<feature type="domain" description="Fumarylacetoacetase-like C-terminal" evidence="3">
    <location>
        <begin position="74"/>
        <end position="280"/>
    </location>
</feature>
<dbReference type="Proteomes" id="UP000738349">
    <property type="component" value="Unassembled WGS sequence"/>
</dbReference>
<dbReference type="EMBL" id="JAGMUV010000010">
    <property type="protein sequence ID" value="KAH7141935.1"/>
    <property type="molecule type" value="Genomic_DNA"/>
</dbReference>
<dbReference type="InterPro" id="IPR011234">
    <property type="entry name" value="Fumarylacetoacetase-like_C"/>
</dbReference>
<dbReference type="InterPro" id="IPR036663">
    <property type="entry name" value="Fumarylacetoacetase_C_sf"/>
</dbReference>
<keyword evidence="5" id="KW-1185">Reference proteome</keyword>
<keyword evidence="2" id="KW-0479">Metal-binding</keyword>
<gene>
    <name evidence="4" type="ORF">EDB81DRAFT_948219</name>
</gene>
<evidence type="ECO:0000259" key="3">
    <source>
        <dbReference type="Pfam" id="PF01557"/>
    </source>
</evidence>
<evidence type="ECO:0000313" key="4">
    <source>
        <dbReference type="EMBL" id="KAH7141935.1"/>
    </source>
</evidence>
<evidence type="ECO:0000256" key="1">
    <source>
        <dbReference type="ARBA" id="ARBA00010211"/>
    </source>
</evidence>
<protein>
    <submittedName>
        <fullName evidence="4">Fumarylacetoacetate hydrolase family protein</fullName>
    </submittedName>
</protein>
<dbReference type="PANTHER" id="PTHR11820:SF7">
    <property type="entry name" value="ACYLPYRUVASE FAHD1, MITOCHONDRIAL"/>
    <property type="match status" value="1"/>
</dbReference>
<dbReference type="OrthoDB" id="411064at2759"/>
<dbReference type="FunFam" id="3.90.850.10:FF:000002">
    <property type="entry name" value="2-hydroxyhepta-2,4-diene-1,7-dioate isomerase"/>
    <property type="match status" value="1"/>
</dbReference>
<sequence>MASFNSLVRFRGEDGNVYYGEAGESPKHTKESLTGRLVPTFRGVNPWDGDFALNGEERRVAEVLCPLPATPIFMCVGLNYKQHAAEAKMDYGNYPVIFTKPPDALAGPFEDIPIPAACISMDYEAELCVVLGKDCKNLTADADFSEYILGYTAGNDVSSRWWQMPERSGNQHGSAKSFDKFAPIGPVITSPRVITDPADLRMECFVNGEKRQSTKIDDVIFDIPAILQHLSRGTTLRKGTIIMTGTPGGVAAFIKPPAWLKNGDVVEVHIDKIGVIRNKMVFEKDTQSE</sequence>
<comment type="similarity">
    <text evidence="1">Belongs to the FAH family.</text>
</comment>
<comment type="caution">
    <text evidence="4">The sequence shown here is derived from an EMBL/GenBank/DDBJ whole genome shotgun (WGS) entry which is preliminary data.</text>
</comment>
<dbReference type="AlphaFoldDB" id="A0A9P9ERK7"/>
<evidence type="ECO:0000313" key="5">
    <source>
        <dbReference type="Proteomes" id="UP000738349"/>
    </source>
</evidence>
<dbReference type="GO" id="GO:0046872">
    <property type="term" value="F:metal ion binding"/>
    <property type="evidence" value="ECO:0007669"/>
    <property type="project" value="UniProtKB-KW"/>
</dbReference>
<organism evidence="4 5">
    <name type="scientific">Dactylonectria macrodidyma</name>
    <dbReference type="NCBI Taxonomy" id="307937"/>
    <lineage>
        <taxon>Eukaryota</taxon>
        <taxon>Fungi</taxon>
        <taxon>Dikarya</taxon>
        <taxon>Ascomycota</taxon>
        <taxon>Pezizomycotina</taxon>
        <taxon>Sordariomycetes</taxon>
        <taxon>Hypocreomycetidae</taxon>
        <taxon>Hypocreales</taxon>
        <taxon>Nectriaceae</taxon>
        <taxon>Dactylonectria</taxon>
    </lineage>
</organism>
<dbReference type="SUPFAM" id="SSF56529">
    <property type="entry name" value="FAH"/>
    <property type="match status" value="1"/>
</dbReference>
<dbReference type="Gene3D" id="3.90.850.10">
    <property type="entry name" value="Fumarylacetoacetase-like, C-terminal domain"/>
    <property type="match status" value="1"/>
</dbReference>
<dbReference type="GO" id="GO:0018773">
    <property type="term" value="F:acetylpyruvate hydrolase activity"/>
    <property type="evidence" value="ECO:0007669"/>
    <property type="project" value="TreeGrafter"/>
</dbReference>
<name>A0A9P9ERK7_9HYPO</name>
<dbReference type="Pfam" id="PF01557">
    <property type="entry name" value="FAA_hydrolase"/>
    <property type="match status" value="1"/>
</dbReference>
<keyword evidence="4" id="KW-0378">Hydrolase</keyword>
<proteinExistence type="inferred from homology"/>